<proteinExistence type="predicted"/>
<accession>A0A6J1BLQ8</accession>
<keyword evidence="1" id="KW-0175">Coiled coil</keyword>
<dbReference type="Proteomes" id="UP000504621">
    <property type="component" value="Unplaced"/>
</dbReference>
<dbReference type="AlphaFoldDB" id="A0A6J1BLQ8"/>
<dbReference type="OrthoDB" id="1933536at2759"/>
<reference evidence="3" key="1">
    <citation type="submission" date="2025-08" db="UniProtKB">
        <authorList>
            <consortium name="RefSeq"/>
        </authorList>
    </citation>
    <scope>IDENTIFICATION</scope>
    <source>
        <tissue evidence="3">Leaf</tissue>
    </source>
</reference>
<sequence length="283" mass="32211">MEEYLHFMKTLRSQINDVEDQASKISAQEQMHFTTIQALQNDIVSVKSQAKQLREDTEKMVKAKGQICSEIIGKQRKITSLESDSFALTQTLELIQQEKISLTFKLIEKSTYYSKVAMDLSTKLQKQQDWVKSKKTGRQTEEHGLVNNKHDEQMTESEGKCGIENHPIMDYVNNEADNDLIVKLDLAKAKLDGIVQMKAKLVTDNGKIKESIEEAKCRANNFKPELLEMSTVTLEGEYKVLLSDTDGETEYLCSLQNQIERMKGISNVIKCACGEEYTVKLRA</sequence>
<keyword evidence="2" id="KW-1185">Reference proteome</keyword>
<gene>
    <name evidence="3" type="primary">LOC110428506</name>
</gene>
<dbReference type="GeneID" id="110428506"/>
<name>A0A6J1BLQ8_9ROSI</name>
<evidence type="ECO:0000313" key="3">
    <source>
        <dbReference type="RefSeq" id="XP_021300023.1"/>
    </source>
</evidence>
<evidence type="ECO:0000256" key="1">
    <source>
        <dbReference type="SAM" id="Coils"/>
    </source>
</evidence>
<evidence type="ECO:0000313" key="2">
    <source>
        <dbReference type="Proteomes" id="UP000504621"/>
    </source>
</evidence>
<dbReference type="RefSeq" id="XP_021300023.1">
    <property type="nucleotide sequence ID" value="XM_021444348.1"/>
</dbReference>
<dbReference type="PANTHER" id="PTHR38353:SF2">
    <property type="entry name" value="TROPOMYOSIN"/>
    <property type="match status" value="1"/>
</dbReference>
<protein>
    <submittedName>
        <fullName evidence="3">Uncharacterized protein LOC110428506</fullName>
    </submittedName>
</protein>
<feature type="coiled-coil region" evidence="1">
    <location>
        <begin position="8"/>
        <end position="56"/>
    </location>
</feature>
<dbReference type="PANTHER" id="PTHR38353">
    <property type="entry name" value="TROPOMYOSIN"/>
    <property type="match status" value="1"/>
</dbReference>
<organism evidence="2 3">
    <name type="scientific">Herrania umbratica</name>
    <dbReference type="NCBI Taxonomy" id="108875"/>
    <lineage>
        <taxon>Eukaryota</taxon>
        <taxon>Viridiplantae</taxon>
        <taxon>Streptophyta</taxon>
        <taxon>Embryophyta</taxon>
        <taxon>Tracheophyta</taxon>
        <taxon>Spermatophyta</taxon>
        <taxon>Magnoliopsida</taxon>
        <taxon>eudicotyledons</taxon>
        <taxon>Gunneridae</taxon>
        <taxon>Pentapetalae</taxon>
        <taxon>rosids</taxon>
        <taxon>malvids</taxon>
        <taxon>Malvales</taxon>
        <taxon>Malvaceae</taxon>
        <taxon>Byttnerioideae</taxon>
        <taxon>Herrania</taxon>
    </lineage>
</organism>